<keyword evidence="3" id="KW-1185">Reference proteome</keyword>
<keyword evidence="1" id="KW-1133">Transmembrane helix</keyword>
<gene>
    <name evidence="2" type="ORF">EV356DRAFT_501404</name>
</gene>
<keyword evidence="1" id="KW-0812">Transmembrane</keyword>
<dbReference type="OrthoDB" id="3945683at2759"/>
<protein>
    <submittedName>
        <fullName evidence="2">Uncharacterized protein</fullName>
    </submittedName>
</protein>
<accession>A0A6A6H9W4</accession>
<evidence type="ECO:0000256" key="1">
    <source>
        <dbReference type="SAM" id="Phobius"/>
    </source>
</evidence>
<name>A0A6A6H9W4_VIRVR</name>
<dbReference type="Proteomes" id="UP000800092">
    <property type="component" value="Unassembled WGS sequence"/>
</dbReference>
<feature type="transmembrane region" description="Helical" evidence="1">
    <location>
        <begin position="12"/>
        <end position="37"/>
    </location>
</feature>
<dbReference type="EMBL" id="ML991796">
    <property type="protein sequence ID" value="KAF2234812.1"/>
    <property type="molecule type" value="Genomic_DNA"/>
</dbReference>
<keyword evidence="1" id="KW-0472">Membrane</keyword>
<feature type="transmembrane region" description="Helical" evidence="1">
    <location>
        <begin position="101"/>
        <end position="123"/>
    </location>
</feature>
<sequence>MVKSDGVPSKVTIISVLDACAVVASLVLAVFALVVIYNTGVAIALGFKYQFVVFGLVLSAQGFATSRQVLLCALRVLFDRGNACLQDVEALSRNSMFTKKASWTAVTILVTLAALGPLLSALYKPFFLTYSSERISSIEGHFGVNPPPELLNLNGNGIALAVNRMTPFWQTRSNRSTSTPKTYGQNTLVINENMTVMLDTPSLDTFQGLRAKLSPNEDKNQSISLSADVNATVSNNVEMTDTERSDFGKIFDNVGVDCVSSAFHWCTGLGKGWYAGMVLGGVNPSKFPPANLSVNYIGIWNQQKKTFSQVAQKFLITRQYARGTWHIDNSTFSLTDATLIDAGPHPASQAPLTTGPLGLDLFGQLLEEYNYKWYDFELERSPTTFMASIVWARLATLRIEDRSENLPYFKDVHYDKLANEASYTLNLQGQTVSRSPWLVLIFLVHPILTVSATLLKAWLHKVPVSDQFGLVSLLSSLPHESSTILDGAGYSGTLARKVRIWLGVKKGFERNHDRIVAYLGSEDDLEKAVPKLSTQVESGQTYC</sequence>
<reference evidence="2" key="1">
    <citation type="journal article" date="2020" name="Stud. Mycol.">
        <title>101 Dothideomycetes genomes: a test case for predicting lifestyles and emergence of pathogens.</title>
        <authorList>
            <person name="Haridas S."/>
            <person name="Albert R."/>
            <person name="Binder M."/>
            <person name="Bloem J."/>
            <person name="Labutti K."/>
            <person name="Salamov A."/>
            <person name="Andreopoulos B."/>
            <person name="Baker S."/>
            <person name="Barry K."/>
            <person name="Bills G."/>
            <person name="Bluhm B."/>
            <person name="Cannon C."/>
            <person name="Castanera R."/>
            <person name="Culley D."/>
            <person name="Daum C."/>
            <person name="Ezra D."/>
            <person name="Gonzalez J."/>
            <person name="Henrissat B."/>
            <person name="Kuo A."/>
            <person name="Liang C."/>
            <person name="Lipzen A."/>
            <person name="Lutzoni F."/>
            <person name="Magnuson J."/>
            <person name="Mondo S."/>
            <person name="Nolan M."/>
            <person name="Ohm R."/>
            <person name="Pangilinan J."/>
            <person name="Park H.-J."/>
            <person name="Ramirez L."/>
            <person name="Alfaro M."/>
            <person name="Sun H."/>
            <person name="Tritt A."/>
            <person name="Yoshinaga Y."/>
            <person name="Zwiers L.-H."/>
            <person name="Turgeon B."/>
            <person name="Goodwin S."/>
            <person name="Spatafora J."/>
            <person name="Crous P."/>
            <person name="Grigoriev I."/>
        </authorList>
    </citation>
    <scope>NUCLEOTIDE SEQUENCE</scope>
    <source>
        <strain evidence="2">Tuck. ex Michener</strain>
    </source>
</reference>
<evidence type="ECO:0000313" key="3">
    <source>
        <dbReference type="Proteomes" id="UP000800092"/>
    </source>
</evidence>
<organism evidence="2 3">
    <name type="scientific">Viridothelium virens</name>
    <name type="common">Speckled blister lichen</name>
    <name type="synonym">Trypethelium virens</name>
    <dbReference type="NCBI Taxonomy" id="1048519"/>
    <lineage>
        <taxon>Eukaryota</taxon>
        <taxon>Fungi</taxon>
        <taxon>Dikarya</taxon>
        <taxon>Ascomycota</taxon>
        <taxon>Pezizomycotina</taxon>
        <taxon>Dothideomycetes</taxon>
        <taxon>Dothideomycetes incertae sedis</taxon>
        <taxon>Trypetheliales</taxon>
        <taxon>Trypetheliaceae</taxon>
        <taxon>Viridothelium</taxon>
    </lineage>
</organism>
<evidence type="ECO:0000313" key="2">
    <source>
        <dbReference type="EMBL" id="KAF2234812.1"/>
    </source>
</evidence>
<dbReference type="AlphaFoldDB" id="A0A6A6H9W4"/>
<proteinExistence type="predicted"/>